<dbReference type="InterPro" id="IPR043129">
    <property type="entry name" value="ATPase_NBD"/>
</dbReference>
<keyword evidence="3" id="KW-1185">Reference proteome</keyword>
<dbReference type="PROSITE" id="PS01125">
    <property type="entry name" value="ROK"/>
    <property type="match status" value="1"/>
</dbReference>
<reference evidence="3" key="1">
    <citation type="submission" date="2018-09" db="EMBL/GenBank/DDBJ databases">
        <title>Draft Genome Sequence of Mediterraneibacter sp. KCTC 15684.</title>
        <authorList>
            <person name="Kim J.S."/>
            <person name="Han K.I."/>
            <person name="Suh M.K."/>
            <person name="Lee K.C."/>
            <person name="Eom M.K."/>
            <person name="Lee J.H."/>
            <person name="Park S.H."/>
            <person name="Kang S.W."/>
            <person name="Park J.E."/>
            <person name="Oh B.S."/>
            <person name="Yu S.Y."/>
            <person name="Choi S.H."/>
            <person name="Lee D.H."/>
            <person name="Yoon H."/>
            <person name="Kim B."/>
            <person name="Yang S.J."/>
            <person name="Lee J.S."/>
        </authorList>
    </citation>
    <scope>NUCLEOTIDE SEQUENCE [LARGE SCALE GENOMIC DNA]</scope>
    <source>
        <strain evidence="3">KCTC 15684</strain>
    </source>
</reference>
<dbReference type="InterPro" id="IPR049874">
    <property type="entry name" value="ROK_cs"/>
</dbReference>
<gene>
    <name evidence="2" type="primary">glcK_2</name>
    <name evidence="2" type="ORF">KGMB01110_21490</name>
</gene>
<dbReference type="EMBL" id="BHGK01000001">
    <property type="protein sequence ID" value="GCA67713.1"/>
    <property type="molecule type" value="Genomic_DNA"/>
</dbReference>
<dbReference type="Proteomes" id="UP000265643">
    <property type="component" value="Unassembled WGS sequence"/>
</dbReference>
<accession>A0A391PDC5</accession>
<keyword evidence="2" id="KW-0808">Transferase</keyword>
<evidence type="ECO:0000313" key="2">
    <source>
        <dbReference type="EMBL" id="GCA67713.1"/>
    </source>
</evidence>
<evidence type="ECO:0000256" key="1">
    <source>
        <dbReference type="ARBA" id="ARBA00006479"/>
    </source>
</evidence>
<dbReference type="RefSeq" id="WP_117604330.1">
    <property type="nucleotide sequence ID" value="NZ_BHGK01000001.1"/>
</dbReference>
<proteinExistence type="inferred from homology"/>
<sequence>MEKYRLAIDVGGTKIAYGIFNEENEIIFRHRTATPLEIMPDEFTEKLYTEIDEVLEKSGIPLSELKGISVGMPSYVDYENGIVVTSGSIHNIKNYPAKAVLEKKYPGVRIVIDGDTNMAALAEHEFGAGRGFKHMVYCALSTGLGTGFIVNNDLFRGSYGGAGESGHMLITPGEGLECGCGNKGCFMSYACGSFIAKHAQLAIKNGEKSIMSDMVSDVSEITSVHVGEAYKKGDELAKRLMDQLIYYIALHIYNLFIAFNINCYVCGGGLLNMGDFFLEEIQKQVDEFNKQENQKIYIKAAELGGDNGIIGCAVALEK</sequence>
<name>A0A391PDC5_9FIRM</name>
<comment type="similarity">
    <text evidence="1">Belongs to the ROK (NagC/XylR) family.</text>
</comment>
<dbReference type="GO" id="GO:0016301">
    <property type="term" value="F:kinase activity"/>
    <property type="evidence" value="ECO:0007669"/>
    <property type="project" value="UniProtKB-KW"/>
</dbReference>
<dbReference type="Gene3D" id="3.30.420.40">
    <property type="match status" value="2"/>
</dbReference>
<dbReference type="SUPFAM" id="SSF53067">
    <property type="entry name" value="Actin-like ATPase domain"/>
    <property type="match status" value="1"/>
</dbReference>
<comment type="caution">
    <text evidence="2">The sequence shown here is derived from an EMBL/GenBank/DDBJ whole genome shotgun (WGS) entry which is preliminary data.</text>
</comment>
<protein>
    <submittedName>
        <fullName evidence="2">Glucokinase</fullName>
    </submittedName>
</protein>
<dbReference type="AlphaFoldDB" id="A0A391PDC5"/>
<dbReference type="Pfam" id="PF00480">
    <property type="entry name" value="ROK"/>
    <property type="match status" value="1"/>
</dbReference>
<keyword evidence="2" id="KW-0418">Kinase</keyword>
<dbReference type="PANTHER" id="PTHR18964:SF149">
    <property type="entry name" value="BIFUNCTIONAL UDP-N-ACETYLGLUCOSAMINE 2-EPIMERASE_N-ACETYLMANNOSAMINE KINASE"/>
    <property type="match status" value="1"/>
</dbReference>
<dbReference type="InterPro" id="IPR000600">
    <property type="entry name" value="ROK"/>
</dbReference>
<dbReference type="PANTHER" id="PTHR18964">
    <property type="entry name" value="ROK (REPRESSOR, ORF, KINASE) FAMILY"/>
    <property type="match status" value="1"/>
</dbReference>
<evidence type="ECO:0000313" key="3">
    <source>
        <dbReference type="Proteomes" id="UP000265643"/>
    </source>
</evidence>
<organism evidence="2 3">
    <name type="scientific">Mediterraneibacter butyricigenes</name>
    <dbReference type="NCBI Taxonomy" id="2316025"/>
    <lineage>
        <taxon>Bacteria</taxon>
        <taxon>Bacillati</taxon>
        <taxon>Bacillota</taxon>
        <taxon>Clostridia</taxon>
        <taxon>Lachnospirales</taxon>
        <taxon>Lachnospiraceae</taxon>
        <taxon>Mediterraneibacter</taxon>
    </lineage>
</organism>